<proteinExistence type="predicted"/>
<reference evidence="2" key="1">
    <citation type="journal article" date="2017" name="Parasit. Vectors">
        <title>Sialotranscriptomics of Rhipicephalus zambeziensis reveals intricate expression profiles of secretory proteins and suggests tight temporal transcriptional regulation during blood-feeding.</title>
        <authorList>
            <person name="de Castro M.H."/>
            <person name="de Klerk D."/>
            <person name="Pienaar R."/>
            <person name="Rees D.J.G."/>
            <person name="Mans B.J."/>
        </authorList>
    </citation>
    <scope>NUCLEOTIDE SEQUENCE</scope>
    <source>
        <tissue evidence="2">Salivary glands</tissue>
    </source>
</reference>
<dbReference type="EMBL" id="GFPF01003146">
    <property type="protein sequence ID" value="MAA14292.1"/>
    <property type="molecule type" value="Transcribed_RNA"/>
</dbReference>
<accession>A0A224YKC1</accession>
<evidence type="ECO:0000256" key="1">
    <source>
        <dbReference type="SAM" id="SignalP"/>
    </source>
</evidence>
<name>A0A224YKC1_9ACAR</name>
<feature type="chain" id="PRO_5012872370" description="Amblyomma 40 33 family member" evidence="1">
    <location>
        <begin position="26"/>
        <end position="235"/>
    </location>
</feature>
<protein>
    <recommendedName>
        <fullName evidence="3">Amblyomma 40 33 family member</fullName>
    </recommendedName>
</protein>
<sequence>MSSRRLSPWLCSCIILLAVIISMNGVQIFPRAIEALASALFSQDEKLSLPDKHFSVTITEESAQKVFAFNLTNGTLHTRAQEGGSISAGLCTAKSGVDIDVTCRVPTVGWYATYNGSIYNETDPLAESSAESFRVDITMDEYKSPRNPADVTLYLKKPVNSSGLTISALPTEFIINIATVPEFKDLKIFNGDEKLATSVKAGFDEHIWDKIKPDMKEALKYKYARHIKKQINFLN</sequence>
<feature type="signal peptide" evidence="1">
    <location>
        <begin position="1"/>
        <end position="25"/>
    </location>
</feature>
<organism evidence="2">
    <name type="scientific">Rhipicephalus zambeziensis</name>
    <dbReference type="NCBI Taxonomy" id="60191"/>
    <lineage>
        <taxon>Eukaryota</taxon>
        <taxon>Metazoa</taxon>
        <taxon>Ecdysozoa</taxon>
        <taxon>Arthropoda</taxon>
        <taxon>Chelicerata</taxon>
        <taxon>Arachnida</taxon>
        <taxon>Acari</taxon>
        <taxon>Parasitiformes</taxon>
        <taxon>Ixodida</taxon>
        <taxon>Ixodoidea</taxon>
        <taxon>Ixodidae</taxon>
        <taxon>Rhipicephalinae</taxon>
        <taxon>Rhipicephalus</taxon>
        <taxon>Rhipicephalus</taxon>
    </lineage>
</organism>
<evidence type="ECO:0000313" key="2">
    <source>
        <dbReference type="EMBL" id="MAA14292.1"/>
    </source>
</evidence>
<keyword evidence="1" id="KW-0732">Signal</keyword>
<dbReference type="AlphaFoldDB" id="A0A224YKC1"/>
<evidence type="ECO:0008006" key="3">
    <source>
        <dbReference type="Google" id="ProtNLM"/>
    </source>
</evidence>